<gene>
    <name evidence="5" type="ORF">LY90DRAFT_677278</name>
</gene>
<comment type="caution">
    <text evidence="5">The sequence shown here is derived from an EMBL/GenBank/DDBJ whole genome shotgun (WGS) entry which is preliminary data.</text>
</comment>
<dbReference type="EMBL" id="MCOG01000323">
    <property type="protein sequence ID" value="ORY17896.1"/>
    <property type="molecule type" value="Genomic_DNA"/>
</dbReference>
<organism evidence="5 6">
    <name type="scientific">Neocallimastix californiae</name>
    <dbReference type="NCBI Taxonomy" id="1754190"/>
    <lineage>
        <taxon>Eukaryota</taxon>
        <taxon>Fungi</taxon>
        <taxon>Fungi incertae sedis</taxon>
        <taxon>Chytridiomycota</taxon>
        <taxon>Chytridiomycota incertae sedis</taxon>
        <taxon>Neocallimastigomycetes</taxon>
        <taxon>Neocallimastigales</taxon>
        <taxon>Neocallimastigaceae</taxon>
        <taxon>Neocallimastix</taxon>
    </lineage>
</organism>
<protein>
    <submittedName>
        <fullName evidence="5">Ankyrin</fullName>
    </submittedName>
</protein>
<dbReference type="SUPFAM" id="SSF48403">
    <property type="entry name" value="Ankyrin repeat"/>
    <property type="match status" value="2"/>
</dbReference>
<sequence>MDNISKLKRKITPLIHSSVQRKILEEANIVINNDYTLLDYLIDNNFLDSIVEGHDNSNQCLDLLDYLLTNNDNEAFQNILKKLIKRNCNFLFNLVIKYFFIDVALIIKLLHLYKNKKSVSNQQLKNIIEKRENKSWKYKSFYKYSLTHDQYTALEILLDYNHDDEIIDYLNDLNIFRKVSNEKRKVNYEQVKIIIDHGRLDILKILVSNGLNVTFSDRFNNPPLIYAIRAENYEIINYLTNYYSKIPKLPFQDLSNLIHHGKLDILKLLLRDKINIKLLNYKGKYDLKEILLKEALLSGKEDIVEYLMSCGVNDHYLEKLYKNDDLLKTIVISENTEILKIFIENDIDLNSKDKSGLSVLDYAIKYRKLNIIKYLMSIDVNNTSDLHNQILKDIMNGELDILKVLIDHQIPLDSYEWNHSSCFCITDHEVNTDFKNQYPSNSQIIEFLMDCGVDLHKEATNENKIIIEDKTIHHRGIDFLKILIKNNHKLHNKYDDQTIINIAFRSRNMNIIKYIIDDGKKIEIINQKIDLIKPLIEFNEVELLNYLIEHHLNINSMDDHGYTPFLYSIKCNNLNMMKYLINNGADIGSINDEIIKSIIQQDQLEILKFLVENHLDINDTKKFTELPLKHAIKEEKIDIIVYLINHNANLQFLYNDSNVINKLFDLSSKYNRLDIFEGLVVNDYNINSKNKEGCTLLIYAIQNQSIDLIKYLIHNGAEIQAVHEKMNIIHTLIHDCMDFMEVERNKLIRLLDILLSNYLDINRRDEEGNTILHYAITENKHIEIINYLIAHGAIE</sequence>
<dbReference type="PANTHER" id="PTHR24126">
    <property type="entry name" value="ANKYRIN REPEAT, PH AND SEC7 DOMAIN CONTAINING PROTEIN SECG-RELATED"/>
    <property type="match status" value="1"/>
</dbReference>
<dbReference type="InterPro" id="IPR002110">
    <property type="entry name" value="Ankyrin_rpt"/>
</dbReference>
<dbReference type="PANTHER" id="PTHR24126:SF14">
    <property type="entry name" value="ANK_REP_REGION DOMAIN-CONTAINING PROTEIN"/>
    <property type="match status" value="1"/>
</dbReference>
<proteinExistence type="predicted"/>
<evidence type="ECO:0000256" key="4">
    <source>
        <dbReference type="SAM" id="Phobius"/>
    </source>
</evidence>
<evidence type="ECO:0000256" key="1">
    <source>
        <dbReference type="ARBA" id="ARBA00022737"/>
    </source>
</evidence>
<reference evidence="5 6" key="1">
    <citation type="submission" date="2016-08" db="EMBL/GenBank/DDBJ databases">
        <title>A Parts List for Fungal Cellulosomes Revealed by Comparative Genomics.</title>
        <authorList>
            <consortium name="DOE Joint Genome Institute"/>
            <person name="Haitjema C.H."/>
            <person name="Gilmore S.P."/>
            <person name="Henske J.K."/>
            <person name="Solomon K.V."/>
            <person name="De Groot R."/>
            <person name="Kuo A."/>
            <person name="Mondo S.J."/>
            <person name="Salamov A.A."/>
            <person name="Labutti K."/>
            <person name="Zhao Z."/>
            <person name="Chiniquy J."/>
            <person name="Barry K."/>
            <person name="Brewer H.M."/>
            <person name="Purvine S.O."/>
            <person name="Wright A.T."/>
            <person name="Boxma B."/>
            <person name="Van Alen T."/>
            <person name="Hackstein J.H."/>
            <person name="Baker S.E."/>
            <person name="Grigoriev I.V."/>
            <person name="O'Malley M.A."/>
        </authorList>
    </citation>
    <scope>NUCLEOTIDE SEQUENCE [LARGE SCALE GENOMIC DNA]</scope>
    <source>
        <strain evidence="5 6">G1</strain>
    </source>
</reference>
<evidence type="ECO:0000313" key="6">
    <source>
        <dbReference type="Proteomes" id="UP000193920"/>
    </source>
</evidence>
<dbReference type="OrthoDB" id="76098at2759"/>
<keyword evidence="6" id="KW-1185">Reference proteome</keyword>
<dbReference type="PROSITE" id="PS50088">
    <property type="entry name" value="ANK_REPEAT"/>
    <property type="match status" value="3"/>
</dbReference>
<dbReference type="InterPro" id="IPR036770">
    <property type="entry name" value="Ankyrin_rpt-contain_sf"/>
</dbReference>
<feature type="transmembrane region" description="Helical" evidence="4">
    <location>
        <begin position="90"/>
        <end position="113"/>
    </location>
</feature>
<keyword evidence="4" id="KW-1133">Transmembrane helix</keyword>
<evidence type="ECO:0000313" key="5">
    <source>
        <dbReference type="EMBL" id="ORY17896.1"/>
    </source>
</evidence>
<dbReference type="Pfam" id="PF13637">
    <property type="entry name" value="Ank_4"/>
    <property type="match status" value="2"/>
</dbReference>
<dbReference type="STRING" id="1754190.A0A1Y2A5V7"/>
<keyword evidence="2 3" id="KW-0040">ANK repeat</keyword>
<feature type="repeat" description="ANK" evidence="3">
    <location>
        <begin position="767"/>
        <end position="795"/>
    </location>
</feature>
<dbReference type="AlphaFoldDB" id="A0A1Y2A5V7"/>
<accession>A0A1Y2A5V7</accession>
<keyword evidence="1" id="KW-0677">Repeat</keyword>
<dbReference type="Pfam" id="PF12796">
    <property type="entry name" value="Ank_2"/>
    <property type="match status" value="3"/>
</dbReference>
<dbReference type="Proteomes" id="UP000193920">
    <property type="component" value="Unassembled WGS sequence"/>
</dbReference>
<dbReference type="Gene3D" id="1.25.40.20">
    <property type="entry name" value="Ankyrin repeat-containing domain"/>
    <property type="match status" value="5"/>
</dbReference>
<keyword evidence="4" id="KW-0472">Membrane</keyword>
<dbReference type="PROSITE" id="PS50297">
    <property type="entry name" value="ANK_REP_REGION"/>
    <property type="match status" value="3"/>
</dbReference>
<evidence type="ECO:0000256" key="3">
    <source>
        <dbReference type="PROSITE-ProRule" id="PRU00023"/>
    </source>
</evidence>
<feature type="repeat" description="ANK" evidence="3">
    <location>
        <begin position="692"/>
        <end position="724"/>
    </location>
</feature>
<keyword evidence="4" id="KW-0812">Transmembrane</keyword>
<name>A0A1Y2A5V7_9FUNG</name>
<dbReference type="SMART" id="SM00248">
    <property type="entry name" value="ANK"/>
    <property type="match status" value="11"/>
</dbReference>
<feature type="repeat" description="ANK" evidence="3">
    <location>
        <begin position="560"/>
        <end position="592"/>
    </location>
</feature>
<evidence type="ECO:0000256" key="2">
    <source>
        <dbReference type="ARBA" id="ARBA00023043"/>
    </source>
</evidence>